<gene>
    <name evidence="2" type="ORF">FRZ40_18785</name>
    <name evidence="1" type="ORF">V4C56_38915</name>
</gene>
<dbReference type="InterPro" id="IPR009467">
    <property type="entry name" value="Glycolipid-bd_prot_put"/>
</dbReference>
<reference evidence="2 3" key="1">
    <citation type="journal article" date="2018" name="Int. J. Syst. Evol. Microbiol.">
        <title>Paraburkholderia azotifigens sp. nov., a nitrogen-fixing bacterium isolated from paddy soil.</title>
        <authorList>
            <person name="Choi G.M."/>
            <person name="Im W.T."/>
        </authorList>
    </citation>
    <scope>NUCLEOTIDE SEQUENCE [LARGE SCALE GENOMIC DNA]</scope>
    <source>
        <strain evidence="2 3">NF 2-5-3</strain>
    </source>
</reference>
<evidence type="ECO:0000313" key="2">
    <source>
        <dbReference type="EMBL" id="TXC82516.1"/>
    </source>
</evidence>
<dbReference type="AlphaFoldDB" id="A0A5C6VD54"/>
<reference evidence="2" key="2">
    <citation type="submission" date="2019-08" db="EMBL/GenBank/DDBJ databases">
        <authorList>
            <person name="Im W.-T."/>
        </authorList>
    </citation>
    <scope>NUCLEOTIDE SEQUENCE</scope>
    <source>
        <strain evidence="2">NF 2-5-3</strain>
    </source>
</reference>
<dbReference type="EMBL" id="VOQS01000003">
    <property type="protein sequence ID" value="TXC82516.1"/>
    <property type="molecule type" value="Genomic_DNA"/>
</dbReference>
<proteinExistence type="predicted"/>
<organism evidence="2 3">
    <name type="scientific">Paraburkholderia azotifigens</name>
    <dbReference type="NCBI Taxonomy" id="2057004"/>
    <lineage>
        <taxon>Bacteria</taxon>
        <taxon>Pseudomonadati</taxon>
        <taxon>Pseudomonadota</taxon>
        <taxon>Betaproteobacteria</taxon>
        <taxon>Burkholderiales</taxon>
        <taxon>Burkholderiaceae</taxon>
        <taxon>Paraburkholderia</taxon>
    </lineage>
</organism>
<sequence length="184" mass="20568">MREVRWTPQEGEGVEHLAFDARADGFYTESVLVGERDGRTYGLMYRVKCDVQWRTLHAWLKVVGGAELELHGDGEGNWHDGHGLMLASLAGCIDIDIAATPFTNTLPIRRLQLAKGAREPIAVAFISVPDLQVSRVEQAYTCIEPDNEYRYEGIDTGFAAELKVDEDGLVIDYPTMFLRTLPIV</sequence>
<dbReference type="EMBL" id="JAZHGA010000049">
    <property type="protein sequence ID" value="MEM5345585.1"/>
    <property type="molecule type" value="Genomic_DNA"/>
</dbReference>
<evidence type="ECO:0000313" key="1">
    <source>
        <dbReference type="EMBL" id="MEM5345585.1"/>
    </source>
</evidence>
<evidence type="ECO:0000313" key="3">
    <source>
        <dbReference type="Proteomes" id="UP000321776"/>
    </source>
</evidence>
<evidence type="ECO:0000313" key="4">
    <source>
        <dbReference type="Proteomes" id="UP001481677"/>
    </source>
</evidence>
<dbReference type="Pfam" id="PF06475">
    <property type="entry name" value="Glycolipid_bind"/>
    <property type="match status" value="1"/>
</dbReference>
<protein>
    <submittedName>
        <fullName evidence="1">Glycolipid-binding domain-containing protein</fullName>
    </submittedName>
    <submittedName>
        <fullName evidence="2">Transcriptional regulator</fullName>
    </submittedName>
</protein>
<accession>A0A5C6VD54</accession>
<dbReference type="RefSeq" id="WP_147235118.1">
    <property type="nucleotide sequence ID" value="NZ_JAZHFZ010000052.1"/>
</dbReference>
<comment type="caution">
    <text evidence="2">The sequence shown here is derived from an EMBL/GenBank/DDBJ whole genome shotgun (WGS) entry which is preliminary data.</text>
</comment>
<dbReference type="SUPFAM" id="SSF159275">
    <property type="entry name" value="PA1994-like"/>
    <property type="match status" value="1"/>
</dbReference>
<keyword evidence="4" id="KW-1185">Reference proteome</keyword>
<dbReference type="Proteomes" id="UP001481677">
    <property type="component" value="Unassembled WGS sequence"/>
</dbReference>
<reference evidence="1 4" key="3">
    <citation type="submission" date="2024-01" db="EMBL/GenBank/DDBJ databases">
        <title>The diversity of rhizobia nodulating Mimosa spp. in eleven states of Brazil covering several biomes is determined by host plant, location, and edaphic factors.</title>
        <authorList>
            <person name="Rouws L."/>
            <person name="Barauna A."/>
            <person name="Beukes C."/>
            <person name="De Faria S.M."/>
            <person name="Gross E."/>
            <person name="Dos Reis Junior F.B."/>
            <person name="Simon M."/>
            <person name="Maluk M."/>
            <person name="Odee D.W."/>
            <person name="Kenicer G."/>
            <person name="Young J.P.W."/>
            <person name="Reis V.M."/>
            <person name="Zilli J."/>
            <person name="James E.K."/>
        </authorList>
    </citation>
    <scope>NUCLEOTIDE SEQUENCE [LARGE SCALE GENOMIC DNA]</scope>
    <source>
        <strain evidence="1 4">JPY530</strain>
    </source>
</reference>
<dbReference type="Proteomes" id="UP000321776">
    <property type="component" value="Unassembled WGS sequence"/>
</dbReference>
<name>A0A5C6VD54_9BURK</name>